<dbReference type="EMBL" id="JAUKUC010000001">
    <property type="protein sequence ID" value="MDO1514350.1"/>
    <property type="molecule type" value="Genomic_DNA"/>
</dbReference>
<reference evidence="1" key="1">
    <citation type="journal article" date="2014" name="Int. J. Syst. Evol. Microbiol.">
        <title>Complete genome of a new Firmicutes species belonging to the dominant human colonic microbiota ('Ruminococcus bicirculans') reveals two chromosomes and a selective capacity to utilize plant glucans.</title>
        <authorList>
            <consortium name="NISC Comparative Sequencing Program"/>
            <person name="Wegmann U."/>
            <person name="Louis P."/>
            <person name="Goesmann A."/>
            <person name="Henrissat B."/>
            <person name="Duncan S.H."/>
            <person name="Flint H.J."/>
        </authorList>
    </citation>
    <scope>NUCLEOTIDE SEQUENCE</scope>
    <source>
        <strain evidence="1">CECT 8869</strain>
    </source>
</reference>
<protein>
    <recommendedName>
        <fullName evidence="3">Restriction endonuclease</fullName>
    </recommendedName>
</protein>
<evidence type="ECO:0000313" key="1">
    <source>
        <dbReference type="EMBL" id="MDO1514350.1"/>
    </source>
</evidence>
<reference evidence="1" key="2">
    <citation type="submission" date="2023-06" db="EMBL/GenBank/DDBJ databases">
        <authorList>
            <person name="Lucena T."/>
            <person name="Sun Q."/>
        </authorList>
    </citation>
    <scope>NUCLEOTIDE SEQUENCE</scope>
    <source>
        <strain evidence="1">CECT 8869</strain>
    </source>
</reference>
<dbReference type="PANTHER" id="PTHR38733:SF1">
    <property type="entry name" value="TYPE IV METHYL-DIRECTED RESTRICTION ENZYME ECOKMCRBC"/>
    <property type="match status" value="1"/>
</dbReference>
<dbReference type="Proteomes" id="UP001168579">
    <property type="component" value="Unassembled WGS sequence"/>
</dbReference>
<name>A0ABT8RU46_9FLAO</name>
<proteinExistence type="predicted"/>
<dbReference type="InterPro" id="IPR019292">
    <property type="entry name" value="McrC"/>
</dbReference>
<accession>A0ABT8RU46</accession>
<comment type="caution">
    <text evidence="1">The sequence shown here is derived from an EMBL/GenBank/DDBJ whole genome shotgun (WGS) entry which is preliminary data.</text>
</comment>
<dbReference type="RefSeq" id="WP_304437057.1">
    <property type="nucleotide sequence ID" value="NZ_JAUKUC010000001.1"/>
</dbReference>
<sequence length="427" mass="49576">MSNDNHITIYEHEILRIDRGEKRVSVNQLKALQEFYGESGVPYYSLIHNGVKFCEYVGVLQVGDTLIEILPKVDKNLTDSEASWRKVLIDMLHAVGLFNLQAPSSSNLKLNSNSILDLYFELFVKEVKYLLRQGLVKKYRKTEGNSTSLKGSLKFGKHISQNLVHQERFYIQHTVYDTTHELHAILYKVLKLLLRINTNQSIQGSLKSLELEFPEMPDLKITEATFNRLHLNRKTQGYHNAIEIARMLLLNYHPDVSKGSNHILALMFDMNLLWEQFVYVSLRKFKKGNTTITAQNTRNFWKTSKGSKSRMKPDIVLNIDKADCVVIDTKWKNIKNYNPSPEDLRQMFAYMKYYKAKKVALIYPGTDFSNSSGFYYDHDKYGAHEIGKEECSVISLPYNTDIRQWQKQIALDIYNWVEVNDESSVDC</sequence>
<keyword evidence="2" id="KW-1185">Reference proteome</keyword>
<dbReference type="PANTHER" id="PTHR38733">
    <property type="entry name" value="PROTEIN MCRC"/>
    <property type="match status" value="1"/>
</dbReference>
<gene>
    <name evidence="1" type="ORF">Q2T41_16975</name>
</gene>
<evidence type="ECO:0008006" key="3">
    <source>
        <dbReference type="Google" id="ProtNLM"/>
    </source>
</evidence>
<evidence type="ECO:0000313" key="2">
    <source>
        <dbReference type="Proteomes" id="UP001168579"/>
    </source>
</evidence>
<dbReference type="Pfam" id="PF10117">
    <property type="entry name" value="McrBC"/>
    <property type="match status" value="1"/>
</dbReference>
<organism evidence="1 2">
    <name type="scientific">Maribacter confluentis</name>
    <dbReference type="NCBI Taxonomy" id="1656093"/>
    <lineage>
        <taxon>Bacteria</taxon>
        <taxon>Pseudomonadati</taxon>
        <taxon>Bacteroidota</taxon>
        <taxon>Flavobacteriia</taxon>
        <taxon>Flavobacteriales</taxon>
        <taxon>Flavobacteriaceae</taxon>
        <taxon>Maribacter</taxon>
    </lineage>
</organism>